<dbReference type="EMBL" id="JAAZQD010000002">
    <property type="protein sequence ID" value="NKZ38323.1"/>
    <property type="molecule type" value="Genomic_DNA"/>
</dbReference>
<sequence>MSACSWPARMHSAGGRARRQRALCFVAAIAVFLFMVSAARAHAPLGIFRLLIQ</sequence>
<dbReference type="AlphaFoldDB" id="A0A846ZLH9"/>
<dbReference type="RefSeq" id="WP_168608674.1">
    <property type="nucleotide sequence ID" value="NZ_JAAZQD010000002.1"/>
</dbReference>
<accession>A0A846ZLH9</accession>
<organism evidence="1 2">
    <name type="scientific">Oleiagrimonas citrea</name>
    <dbReference type="NCBI Taxonomy" id="1665687"/>
    <lineage>
        <taxon>Bacteria</taxon>
        <taxon>Pseudomonadati</taxon>
        <taxon>Pseudomonadota</taxon>
        <taxon>Gammaproteobacteria</taxon>
        <taxon>Lysobacterales</taxon>
        <taxon>Rhodanobacteraceae</taxon>
        <taxon>Oleiagrimonas</taxon>
    </lineage>
</organism>
<gene>
    <name evidence="1" type="ORF">HF690_05045</name>
</gene>
<proteinExistence type="predicted"/>
<evidence type="ECO:0000313" key="2">
    <source>
        <dbReference type="Proteomes" id="UP000541636"/>
    </source>
</evidence>
<comment type="caution">
    <text evidence="1">The sequence shown here is derived from an EMBL/GenBank/DDBJ whole genome shotgun (WGS) entry which is preliminary data.</text>
</comment>
<evidence type="ECO:0000313" key="1">
    <source>
        <dbReference type="EMBL" id="NKZ38323.1"/>
    </source>
</evidence>
<dbReference type="Proteomes" id="UP000541636">
    <property type="component" value="Unassembled WGS sequence"/>
</dbReference>
<keyword evidence="2" id="KW-1185">Reference proteome</keyword>
<name>A0A846ZLH9_9GAMM</name>
<reference evidence="1 2" key="1">
    <citation type="journal article" date="2017" name="Int. J. Syst. Evol. Microbiol.">
        <title>Oleiagrimonas citrea sp. nov., a marine bacterium isolated from tidal flat sediment and emended description of the genus Oleiagrimonas Fang et al. 2015 and Oleiagrimonas soli.</title>
        <authorList>
            <person name="Yang S.H."/>
            <person name="Seo H.S."/>
            <person name="Seong C.N."/>
            <person name="Kwon K.K."/>
        </authorList>
    </citation>
    <scope>NUCLEOTIDE SEQUENCE [LARGE SCALE GENOMIC DNA]</scope>
    <source>
        <strain evidence="1 2">MEBiC09124</strain>
    </source>
</reference>
<protein>
    <submittedName>
        <fullName evidence="1">SirB2 family protein</fullName>
    </submittedName>
</protein>